<organism evidence="1 2">
    <name type="scientific">Aeromonas caviae</name>
    <name type="common">Aeromonas punctata</name>
    <dbReference type="NCBI Taxonomy" id="648"/>
    <lineage>
        <taxon>Bacteria</taxon>
        <taxon>Pseudomonadati</taxon>
        <taxon>Pseudomonadota</taxon>
        <taxon>Gammaproteobacteria</taxon>
        <taxon>Aeromonadales</taxon>
        <taxon>Aeromonadaceae</taxon>
        <taxon>Aeromonas</taxon>
    </lineage>
</organism>
<evidence type="ECO:0000313" key="1">
    <source>
        <dbReference type="EMBL" id="QLI60522.1"/>
    </source>
</evidence>
<dbReference type="Proteomes" id="UP000266778">
    <property type="component" value="Plasmid pAeca2"/>
</dbReference>
<accession>A0A7D5UKW4</accession>
<dbReference type="AlphaFoldDB" id="A0A7D5UKW4"/>
<evidence type="ECO:0000313" key="2">
    <source>
        <dbReference type="Proteomes" id="UP000266778"/>
    </source>
</evidence>
<keyword evidence="1" id="KW-0614">Plasmid</keyword>
<protein>
    <submittedName>
        <fullName evidence="1">Uncharacterized protein</fullName>
    </submittedName>
</protein>
<geneLocation type="plasmid" evidence="2">
    <name>paeca2</name>
</geneLocation>
<sequence>MFNDEEWAGSDVDEAYWALMPAETPGEPSPADCLIQGLLEARANIKLEGYGRRDDNDYADGYLAGRFHGIEQALRQALRYLDVSPRKRYIVEHVLGQTATP</sequence>
<dbReference type="EMBL" id="CP039628">
    <property type="protein sequence ID" value="QLI60522.1"/>
    <property type="molecule type" value="Genomic_DNA"/>
</dbReference>
<reference evidence="1 2" key="1">
    <citation type="submission" date="2019-04" db="EMBL/GenBank/DDBJ databases">
        <title>Novel transposon Tn6433 variants accelerate the dissemination of tet(E) in Aeromonas under oxytetracycline stresses.</title>
        <authorList>
            <person name="Shi Y."/>
            <person name="Tian Z."/>
            <person name="Zhang Y."/>
            <person name="Zhang H."/>
            <person name="Yang M."/>
        </authorList>
    </citation>
    <scope>NUCLEOTIDE SEQUENCE [LARGE SCALE GENOMIC DNA]</scope>
    <source>
        <strain evidence="1 2">T25-39</strain>
        <plasmid evidence="2">paeca2</plasmid>
    </source>
</reference>
<proteinExistence type="predicted"/>
<gene>
    <name evidence="1" type="ORF">C1C91_23420</name>
</gene>
<name>A0A7D5UKW4_AERCA</name>